<reference evidence="2" key="1">
    <citation type="submission" date="2017-06" db="EMBL/GenBank/DDBJ databases">
        <authorList>
            <person name="Varghese N."/>
            <person name="Submissions S."/>
        </authorList>
    </citation>
    <scope>NUCLEOTIDE SEQUENCE [LARGE SCALE GENOMIC DNA]</scope>
    <source>
        <strain evidence="2">JAD2</strain>
    </source>
</reference>
<name>A0A212R6K1_9CHLR</name>
<evidence type="ECO:0000313" key="1">
    <source>
        <dbReference type="EMBL" id="SNB67769.1"/>
    </source>
</evidence>
<evidence type="ECO:0000313" key="2">
    <source>
        <dbReference type="Proteomes" id="UP000197025"/>
    </source>
</evidence>
<dbReference type="EMBL" id="FYEK01000034">
    <property type="protein sequence ID" value="SNB67769.1"/>
    <property type="molecule type" value="Genomic_DNA"/>
</dbReference>
<dbReference type="Proteomes" id="UP000197025">
    <property type="component" value="Unassembled WGS sequence"/>
</dbReference>
<feature type="non-terminal residue" evidence="1">
    <location>
        <position position="1"/>
    </location>
</feature>
<gene>
    <name evidence="1" type="ORF">SAMN02746019_00013840</name>
</gene>
<keyword evidence="2" id="KW-1185">Reference proteome</keyword>
<dbReference type="InParanoid" id="A0A212R6K1"/>
<protein>
    <submittedName>
        <fullName evidence="1">Uncharacterized protein</fullName>
    </submittedName>
</protein>
<accession>A0A212R6K1</accession>
<sequence length="45" mass="5724">GPRTIWGVRIRIWRRMRIRWGTCGGRLWPMRRRCVFTLPMWPRWI</sequence>
<organism evidence="1 2">
    <name type="scientific">Thermoflexus hugenholtzii JAD2</name>
    <dbReference type="NCBI Taxonomy" id="877466"/>
    <lineage>
        <taxon>Bacteria</taxon>
        <taxon>Bacillati</taxon>
        <taxon>Chloroflexota</taxon>
        <taxon>Thermoflexia</taxon>
        <taxon>Thermoflexales</taxon>
        <taxon>Thermoflexaceae</taxon>
        <taxon>Thermoflexus</taxon>
    </lineage>
</organism>
<feature type="non-terminal residue" evidence="1">
    <location>
        <position position="45"/>
    </location>
</feature>
<proteinExistence type="predicted"/>
<dbReference type="AlphaFoldDB" id="A0A212R6K1"/>